<protein>
    <recommendedName>
        <fullName evidence="4">Dot/Icm T4SS effector</fullName>
    </recommendedName>
</protein>
<feature type="compositionally biased region" description="Basic and acidic residues" evidence="1">
    <location>
        <begin position="148"/>
        <end position="162"/>
    </location>
</feature>
<feature type="compositionally biased region" description="Acidic residues" evidence="1">
    <location>
        <begin position="183"/>
        <end position="193"/>
    </location>
</feature>
<organism evidence="2 3">
    <name type="scientific">Legionella resiliens</name>
    <dbReference type="NCBI Taxonomy" id="2905958"/>
    <lineage>
        <taxon>Bacteria</taxon>
        <taxon>Pseudomonadati</taxon>
        <taxon>Pseudomonadota</taxon>
        <taxon>Gammaproteobacteria</taxon>
        <taxon>Legionellales</taxon>
        <taxon>Legionellaceae</taxon>
        <taxon>Legionella</taxon>
    </lineage>
</organism>
<evidence type="ECO:0000256" key="1">
    <source>
        <dbReference type="SAM" id="MobiDB-lite"/>
    </source>
</evidence>
<feature type="region of interest" description="Disordered" evidence="1">
    <location>
        <begin position="148"/>
        <end position="193"/>
    </location>
</feature>
<dbReference type="Proteomes" id="UP001320170">
    <property type="component" value="Unassembled WGS sequence"/>
</dbReference>
<dbReference type="RefSeq" id="WP_182350254.1">
    <property type="nucleotide sequence ID" value="NZ_JAJSPM010000009.1"/>
</dbReference>
<keyword evidence="3" id="KW-1185">Reference proteome</keyword>
<evidence type="ECO:0000313" key="3">
    <source>
        <dbReference type="Proteomes" id="UP001320170"/>
    </source>
</evidence>
<comment type="caution">
    <text evidence="2">The sequence shown here is derived from an EMBL/GenBank/DDBJ whole genome shotgun (WGS) entry which is preliminary data.</text>
</comment>
<evidence type="ECO:0000313" key="2">
    <source>
        <dbReference type="EMBL" id="MCE3533593.1"/>
    </source>
</evidence>
<gene>
    <name evidence="2" type="ORF">LXO92_14560</name>
</gene>
<accession>A0ABS8X9F5</accession>
<sequence length="193" mass="22350">MRYKITEQFARGEEKVIAEFGELNDTRIFLAKKSANADLEKQKIIFRLYDDSDLVHEINRENISVAYAKFAEGNGDLNLIQLPFHVMIRTQTILEKRGIANFNDKNDANLFIISKCESDESIQDNDLFFLFKGQNLIDTLTRIINTHREKEATRSTRNEKKATFHPTPMPRRPTPPGGPSDCWIEEEEDDDNQ</sequence>
<reference evidence="2 3" key="1">
    <citation type="journal article" date="2024" name="Pathogens">
        <title>Characterization of a Novel Species of Legionella Isolated from a Healthcare Facility: Legionella resiliens sp. nov.</title>
        <authorList>
            <person name="Cristino S."/>
            <person name="Pascale M.R."/>
            <person name="Marino F."/>
            <person name="Derelitto C."/>
            <person name="Salaris S."/>
            <person name="Orsini M."/>
            <person name="Squarzoni S."/>
            <person name="Grottola A."/>
            <person name="Girolamini L."/>
        </authorList>
    </citation>
    <scope>NUCLEOTIDE SEQUENCE [LARGE SCALE GENOMIC DNA]</scope>
    <source>
        <strain evidence="2 3">8cVS16</strain>
    </source>
</reference>
<dbReference type="EMBL" id="JAJTND010000005">
    <property type="protein sequence ID" value="MCE3533593.1"/>
    <property type="molecule type" value="Genomic_DNA"/>
</dbReference>
<feature type="compositionally biased region" description="Pro residues" evidence="1">
    <location>
        <begin position="167"/>
        <end position="178"/>
    </location>
</feature>
<name>A0ABS8X9F5_9GAMM</name>
<proteinExistence type="predicted"/>
<evidence type="ECO:0008006" key="4">
    <source>
        <dbReference type="Google" id="ProtNLM"/>
    </source>
</evidence>